<evidence type="ECO:0000256" key="3">
    <source>
        <dbReference type="ARBA" id="ARBA00011233"/>
    </source>
</evidence>
<dbReference type="InterPro" id="IPR000845">
    <property type="entry name" value="Nucleoside_phosphorylase_d"/>
</dbReference>
<evidence type="ECO:0000256" key="5">
    <source>
        <dbReference type="ARBA" id="ARBA00022679"/>
    </source>
</evidence>
<dbReference type="EC" id="2.4.2.1" evidence="6"/>
<dbReference type="RefSeq" id="WP_264433630.1">
    <property type="nucleotide sequence ID" value="NZ_CP081495.1"/>
</dbReference>
<protein>
    <recommendedName>
        <fullName evidence="6">Purine nucleoside phosphorylase</fullName>
        <ecNumber evidence="6">2.4.2.1</ecNumber>
    </recommendedName>
    <alternativeName>
        <fullName evidence="6">Inosine-guanosine phosphorylase</fullName>
    </alternativeName>
</protein>
<dbReference type="InterPro" id="IPR011268">
    <property type="entry name" value="Purine_phosphorylase"/>
</dbReference>
<dbReference type="Proteomes" id="UP001163328">
    <property type="component" value="Chromosome"/>
</dbReference>
<dbReference type="PIRSF" id="PIRSF000477">
    <property type="entry name" value="PurNPase"/>
    <property type="match status" value="1"/>
</dbReference>
<dbReference type="NCBIfam" id="NF006054">
    <property type="entry name" value="PRK08202.1"/>
    <property type="match status" value="1"/>
</dbReference>
<evidence type="ECO:0000259" key="7">
    <source>
        <dbReference type="Pfam" id="PF01048"/>
    </source>
</evidence>
<dbReference type="EMBL" id="CP081495">
    <property type="protein sequence ID" value="UYW01206.1"/>
    <property type="molecule type" value="Genomic_DNA"/>
</dbReference>
<dbReference type="Pfam" id="PF01048">
    <property type="entry name" value="PNP_UDP_1"/>
    <property type="match status" value="1"/>
</dbReference>
<evidence type="ECO:0000256" key="6">
    <source>
        <dbReference type="PIRNR" id="PIRNR000477"/>
    </source>
</evidence>
<feature type="domain" description="Nucleoside phosphorylase" evidence="7">
    <location>
        <begin position="22"/>
        <end position="268"/>
    </location>
</feature>
<dbReference type="PANTHER" id="PTHR11904:SF9">
    <property type="entry name" value="PURINE NUCLEOSIDE PHOSPHORYLASE-RELATED"/>
    <property type="match status" value="1"/>
</dbReference>
<dbReference type="Gene3D" id="3.40.50.1580">
    <property type="entry name" value="Nucleoside phosphorylase domain"/>
    <property type="match status" value="1"/>
</dbReference>
<organism evidence="8 9">
    <name type="scientific">Flavobacterium agricola</name>
    <dbReference type="NCBI Taxonomy" id="2870839"/>
    <lineage>
        <taxon>Bacteria</taxon>
        <taxon>Pseudomonadati</taxon>
        <taxon>Bacteroidota</taxon>
        <taxon>Flavobacteriia</taxon>
        <taxon>Flavobacteriales</taxon>
        <taxon>Flavobacteriaceae</taxon>
        <taxon>Flavobacterium</taxon>
    </lineage>
</organism>
<name>A0ABY6M267_9FLAO</name>
<comment type="subunit">
    <text evidence="3">Homotrimer.</text>
</comment>
<evidence type="ECO:0000256" key="4">
    <source>
        <dbReference type="ARBA" id="ARBA00022676"/>
    </source>
</evidence>
<comment type="pathway">
    <text evidence="1 6">Purine metabolism; purine nucleoside salvage.</text>
</comment>
<evidence type="ECO:0000256" key="1">
    <source>
        <dbReference type="ARBA" id="ARBA00005058"/>
    </source>
</evidence>
<evidence type="ECO:0000256" key="2">
    <source>
        <dbReference type="ARBA" id="ARBA00006751"/>
    </source>
</evidence>
<dbReference type="NCBIfam" id="TIGR01700">
    <property type="entry name" value="PNPH"/>
    <property type="match status" value="1"/>
</dbReference>
<dbReference type="PROSITE" id="PS01240">
    <property type="entry name" value="PNP_MTAP_2"/>
    <property type="match status" value="1"/>
</dbReference>
<keyword evidence="9" id="KW-1185">Reference proteome</keyword>
<dbReference type="InterPro" id="IPR011270">
    <property type="entry name" value="Pur_Nuc_Pase_Ino/Guo-sp"/>
</dbReference>
<dbReference type="InterPro" id="IPR035994">
    <property type="entry name" value="Nucleoside_phosphorylase_sf"/>
</dbReference>
<evidence type="ECO:0000313" key="8">
    <source>
        <dbReference type="EMBL" id="UYW01206.1"/>
    </source>
</evidence>
<dbReference type="SUPFAM" id="SSF53167">
    <property type="entry name" value="Purine and uridine phosphorylases"/>
    <property type="match status" value="1"/>
</dbReference>
<evidence type="ECO:0000313" key="9">
    <source>
        <dbReference type="Proteomes" id="UP001163328"/>
    </source>
</evidence>
<accession>A0ABY6M267</accession>
<keyword evidence="5 6" id="KW-0808">Transferase</keyword>
<proteinExistence type="inferred from homology"/>
<dbReference type="InterPro" id="IPR018099">
    <property type="entry name" value="Purine_phosphorylase-2_CS"/>
</dbReference>
<comment type="similarity">
    <text evidence="2 6">Belongs to the PNP/MTAP phosphorylase family.</text>
</comment>
<dbReference type="NCBIfam" id="TIGR01697">
    <property type="entry name" value="PNPH-PUNA-XAPA"/>
    <property type="match status" value="1"/>
</dbReference>
<keyword evidence="4 6" id="KW-0328">Glycosyltransferase</keyword>
<dbReference type="CDD" id="cd09009">
    <property type="entry name" value="PNP-EcPNPII_like"/>
    <property type="match status" value="1"/>
</dbReference>
<dbReference type="PANTHER" id="PTHR11904">
    <property type="entry name" value="METHYLTHIOADENOSINE/PURINE NUCLEOSIDE PHOSPHORYLASE"/>
    <property type="match status" value="1"/>
</dbReference>
<sequence>MVEKINEAVKYIIDCIKEVPDFAIVLGSGLKKLVDEVQNPIVIPYQNIPHFPVSTVQGHGGDLIFGTLAGKKVLMMSGRFHYYEGYDMQTVTFPIRVFGVLGIKNIILSNASGGVNDAHKVGDVMLITDHINFLPEHPLRGKNIDAWGPRFVDMSQPYDAEFLKAAVQFCEQNKIKVHQGVYLALSGPTFETPAEYGMVKNFGADAVGMSTVPEVIVAKHMNLRVFALSVITDLGGPNLQNPVSHDEVLQAADTAMPKVIQIVQHIVKTS</sequence>
<comment type="function">
    <text evidence="6">The purine nucleoside phosphorylases catalyze the phosphorolytic breakdown of the N-glycosidic bond in the beta-(deoxy)ribonucleoside molecules, with the formation of the corresponding free purine bases and pentose-1-phosphate.</text>
</comment>
<gene>
    <name evidence="8" type="ORF">K5I29_12235</name>
</gene>
<reference evidence="8" key="1">
    <citation type="submission" date="2021-08" db="EMBL/GenBank/DDBJ databases">
        <title>Flavobacterium sp. strain CC-SYL302.</title>
        <authorList>
            <person name="Lin S.-Y."/>
            <person name="Lee T.-H."/>
            <person name="Young C.-C."/>
        </authorList>
    </citation>
    <scope>NUCLEOTIDE SEQUENCE</scope>
    <source>
        <strain evidence="8">CC-SYL302</strain>
    </source>
</reference>
<dbReference type="GO" id="GO:0004731">
    <property type="term" value="F:purine-nucleoside phosphorylase activity"/>
    <property type="evidence" value="ECO:0007669"/>
    <property type="project" value="UniProtKB-EC"/>
</dbReference>